<organism evidence="2 3">
    <name type="scientific">Microtetraspora glauca</name>
    <dbReference type="NCBI Taxonomy" id="1996"/>
    <lineage>
        <taxon>Bacteria</taxon>
        <taxon>Bacillati</taxon>
        <taxon>Actinomycetota</taxon>
        <taxon>Actinomycetes</taxon>
        <taxon>Streptosporangiales</taxon>
        <taxon>Streptosporangiaceae</taxon>
        <taxon>Microtetraspora</taxon>
    </lineage>
</organism>
<comment type="caution">
    <text evidence="2">The sequence shown here is derived from an EMBL/GenBank/DDBJ whole genome shotgun (WGS) entry which is preliminary data.</text>
</comment>
<feature type="domain" description="AB hydrolase-1" evidence="1">
    <location>
        <begin position="37"/>
        <end position="276"/>
    </location>
</feature>
<keyword evidence="3" id="KW-1185">Reference proteome</keyword>
<dbReference type="Pfam" id="PF00561">
    <property type="entry name" value="Abhydrolase_1"/>
    <property type="match status" value="1"/>
</dbReference>
<accession>A0ABV3GUE0</accession>
<dbReference type="InterPro" id="IPR029058">
    <property type="entry name" value="AB_hydrolase_fold"/>
</dbReference>
<dbReference type="SUPFAM" id="SSF53474">
    <property type="entry name" value="alpha/beta-Hydrolases"/>
    <property type="match status" value="1"/>
</dbReference>
<dbReference type="PANTHER" id="PTHR46438">
    <property type="entry name" value="ALPHA/BETA-HYDROLASES SUPERFAMILY PROTEIN"/>
    <property type="match status" value="1"/>
</dbReference>
<evidence type="ECO:0000259" key="1">
    <source>
        <dbReference type="Pfam" id="PF00561"/>
    </source>
</evidence>
<gene>
    <name evidence="2" type="ORF">AB0I59_41685</name>
</gene>
<dbReference type="PRINTS" id="PR00111">
    <property type="entry name" value="ABHYDROLASE"/>
</dbReference>
<protein>
    <submittedName>
        <fullName evidence="2">Alpha/beta hydrolase</fullName>
    </submittedName>
</protein>
<sequence>MGAADMTSAQAAAADGAAALITTSVGPMNVHDIGAGPPVVLLHGGGPGASGWSNFRANAPALAQRFRVLVIDQPGFGASHKPAHSSPAELNPYNARAVLSVLDELGIDQADFVGNSMGGATAMTIAREAPQRARRLVLMGTGGGVPLFAPEPSEGYRVMGRFYADEGPTREKMRELVEVMTYAGAGESDELIDERLRAATDPEAMRFYEVMNQIFRSGKRGDLWRQVDQVRHEVLLVWGRDDRTVPMDAAMFLLRQLPRAELHVFSQCAHWVQSERATAFNSLVTEFLTRP</sequence>
<proteinExistence type="predicted"/>
<evidence type="ECO:0000313" key="2">
    <source>
        <dbReference type="EMBL" id="MEV0975142.1"/>
    </source>
</evidence>
<name>A0ABV3GUE0_MICGL</name>
<evidence type="ECO:0000313" key="3">
    <source>
        <dbReference type="Proteomes" id="UP001551675"/>
    </source>
</evidence>
<dbReference type="InterPro" id="IPR000073">
    <property type="entry name" value="AB_hydrolase_1"/>
</dbReference>
<reference evidence="2 3" key="1">
    <citation type="submission" date="2024-06" db="EMBL/GenBank/DDBJ databases">
        <title>The Natural Products Discovery Center: Release of the First 8490 Sequenced Strains for Exploring Actinobacteria Biosynthetic Diversity.</title>
        <authorList>
            <person name="Kalkreuter E."/>
            <person name="Kautsar S.A."/>
            <person name="Yang D."/>
            <person name="Bader C.D."/>
            <person name="Teijaro C.N."/>
            <person name="Fluegel L."/>
            <person name="Davis C.M."/>
            <person name="Simpson J.R."/>
            <person name="Lauterbach L."/>
            <person name="Steele A.D."/>
            <person name="Gui C."/>
            <person name="Meng S."/>
            <person name="Li G."/>
            <person name="Viehrig K."/>
            <person name="Ye F."/>
            <person name="Su P."/>
            <person name="Kiefer A.F."/>
            <person name="Nichols A."/>
            <person name="Cepeda A.J."/>
            <person name="Yan W."/>
            <person name="Fan B."/>
            <person name="Jiang Y."/>
            <person name="Adhikari A."/>
            <person name="Zheng C.-J."/>
            <person name="Schuster L."/>
            <person name="Cowan T.M."/>
            <person name="Smanski M.J."/>
            <person name="Chevrette M.G."/>
            <person name="De Carvalho L.P.S."/>
            <person name="Shen B."/>
        </authorList>
    </citation>
    <scope>NUCLEOTIDE SEQUENCE [LARGE SCALE GENOMIC DNA]</scope>
    <source>
        <strain evidence="2 3">NPDC050100</strain>
    </source>
</reference>
<dbReference type="Gene3D" id="3.40.50.1820">
    <property type="entry name" value="alpha/beta hydrolase"/>
    <property type="match status" value="1"/>
</dbReference>
<dbReference type="PANTHER" id="PTHR46438:SF11">
    <property type="entry name" value="LIPASE-RELATED"/>
    <property type="match status" value="1"/>
</dbReference>
<keyword evidence="2" id="KW-0378">Hydrolase</keyword>
<dbReference type="EMBL" id="JBFALK010000045">
    <property type="protein sequence ID" value="MEV0975142.1"/>
    <property type="molecule type" value="Genomic_DNA"/>
</dbReference>
<dbReference type="GO" id="GO:0016787">
    <property type="term" value="F:hydrolase activity"/>
    <property type="evidence" value="ECO:0007669"/>
    <property type="project" value="UniProtKB-KW"/>
</dbReference>
<dbReference type="RefSeq" id="WP_358142521.1">
    <property type="nucleotide sequence ID" value="NZ_JBFALK010000045.1"/>
</dbReference>
<dbReference type="Proteomes" id="UP001551675">
    <property type="component" value="Unassembled WGS sequence"/>
</dbReference>